<dbReference type="PANTHER" id="PTHR46388">
    <property type="entry name" value="NHL REPEAT-CONTAINING PROTEIN 2"/>
    <property type="match status" value="1"/>
</dbReference>
<dbReference type="Pfam" id="PF17991">
    <property type="entry name" value="Thioredoxin_10"/>
    <property type="match status" value="1"/>
</dbReference>
<dbReference type="InterPro" id="IPR036249">
    <property type="entry name" value="Thioredoxin-like_sf"/>
</dbReference>
<organism evidence="2 3">
    <name type="scientific">Arthrobacter hankyongi</name>
    <dbReference type="NCBI Taxonomy" id="2904801"/>
    <lineage>
        <taxon>Bacteria</taxon>
        <taxon>Bacillati</taxon>
        <taxon>Actinomycetota</taxon>
        <taxon>Actinomycetes</taxon>
        <taxon>Micrococcales</taxon>
        <taxon>Micrococcaceae</taxon>
        <taxon>Arthrobacter</taxon>
    </lineage>
</organism>
<feature type="domain" description="DipZ thioredoxin-like C-terminal" evidence="1">
    <location>
        <begin position="182"/>
        <end position="328"/>
    </location>
</feature>
<reference evidence="2" key="1">
    <citation type="submission" date="2022-01" db="EMBL/GenBank/DDBJ databases">
        <authorList>
            <person name="Jo J.-H."/>
            <person name="Im W.-T."/>
        </authorList>
    </citation>
    <scope>NUCLEOTIDE SEQUENCE</scope>
    <source>
        <strain evidence="2">I2-34</strain>
    </source>
</reference>
<dbReference type="Gene3D" id="3.40.30.10">
    <property type="entry name" value="Glutaredoxin"/>
    <property type="match status" value="1"/>
</dbReference>
<dbReference type="Gene3D" id="2.60.120.260">
    <property type="entry name" value="Galactose-binding domain-like"/>
    <property type="match status" value="1"/>
</dbReference>
<gene>
    <name evidence="2" type="ORF">LVY72_19775</name>
</gene>
<dbReference type="SUPFAM" id="SSF52833">
    <property type="entry name" value="Thioredoxin-like"/>
    <property type="match status" value="1"/>
</dbReference>
<evidence type="ECO:0000313" key="2">
    <source>
        <dbReference type="EMBL" id="MCG2624130.1"/>
    </source>
</evidence>
<sequence>MFRHRNDLPAEGVLPPFDGATAWLNSQPLGPADLGGRVVLVSFGTYTCINWIRSLPWVRAWADAYTGHGLTVVGVQTPEFDFEGDLHNVARAIKEMDVRYPVVVDNDYAVWQSFDNHYWPALYFADAKGQIRHHRFGEGEYEQSEMVLQMLLREAGTEIEQGLTTIEPQGVEAPADWSSLGSPETYLGYGRAVGFASPEPVIPDDRRLYSAPAVLRRNHWSLSGDWRTGPTAVRLNQPNGSISYRFLARDLNLVMGPPATDEPVRFTVLLDGEPPGPAHGIDVDSHGNGTAEYQRMYQLIRQPEPIRDRKFEITFPDPGVEAFVFTFG</sequence>
<dbReference type="EMBL" id="JAKLTQ010000020">
    <property type="protein sequence ID" value="MCG2624130.1"/>
    <property type="molecule type" value="Genomic_DNA"/>
</dbReference>
<comment type="caution">
    <text evidence="2">The sequence shown here is derived from an EMBL/GenBank/DDBJ whole genome shotgun (WGS) entry which is preliminary data.</text>
</comment>
<dbReference type="Proteomes" id="UP001165368">
    <property type="component" value="Unassembled WGS sequence"/>
</dbReference>
<proteinExistence type="predicted"/>
<protein>
    <submittedName>
        <fullName evidence="2">Redoxin domain-containing protein</fullName>
    </submittedName>
</protein>
<accession>A0ABS9LBS6</accession>
<dbReference type="PANTHER" id="PTHR46388:SF2">
    <property type="entry name" value="NHL REPEAT-CONTAINING PROTEIN 2"/>
    <property type="match status" value="1"/>
</dbReference>
<name>A0ABS9LBS6_9MICC</name>
<evidence type="ECO:0000259" key="1">
    <source>
        <dbReference type="Pfam" id="PF17991"/>
    </source>
</evidence>
<evidence type="ECO:0000313" key="3">
    <source>
        <dbReference type="Proteomes" id="UP001165368"/>
    </source>
</evidence>
<keyword evidence="3" id="KW-1185">Reference proteome</keyword>
<dbReference type="InterPro" id="IPR041017">
    <property type="entry name" value="Thioredoxin_10"/>
</dbReference>
<dbReference type="RefSeq" id="WP_237825649.1">
    <property type="nucleotide sequence ID" value="NZ_JAKLTQ010000020.1"/>
</dbReference>